<comment type="caution">
    <text evidence="2">The sequence shown here is derived from an EMBL/GenBank/DDBJ whole genome shotgun (WGS) entry which is preliminary data.</text>
</comment>
<dbReference type="SUPFAM" id="SSF52833">
    <property type="entry name" value="Thioredoxin-like"/>
    <property type="match status" value="1"/>
</dbReference>
<evidence type="ECO:0000313" key="3">
    <source>
        <dbReference type="Proteomes" id="UP000231553"/>
    </source>
</evidence>
<dbReference type="RefSeq" id="WP_100164456.1">
    <property type="nucleotide sequence ID" value="NZ_PGTB01000164.1"/>
</dbReference>
<dbReference type="InterPro" id="IPR036249">
    <property type="entry name" value="Thioredoxin-like_sf"/>
</dbReference>
<keyword evidence="3" id="KW-1185">Reference proteome</keyword>
<dbReference type="AlphaFoldDB" id="A0A2M8IVL9"/>
<dbReference type="OrthoDB" id="9808254at2"/>
<keyword evidence="1" id="KW-0732">Signal</keyword>
<dbReference type="Pfam" id="PF06764">
    <property type="entry name" value="DUF1223"/>
    <property type="match status" value="1"/>
</dbReference>
<dbReference type="EMBL" id="PGTB01000164">
    <property type="protein sequence ID" value="PJE34572.1"/>
    <property type="molecule type" value="Genomic_DNA"/>
</dbReference>
<evidence type="ECO:0000313" key="2">
    <source>
        <dbReference type="EMBL" id="PJE34572.1"/>
    </source>
</evidence>
<protein>
    <submittedName>
        <fullName evidence="2">DUF1223 domain-containing protein</fullName>
    </submittedName>
</protein>
<evidence type="ECO:0000256" key="1">
    <source>
        <dbReference type="SAM" id="SignalP"/>
    </source>
</evidence>
<dbReference type="InterPro" id="IPR010634">
    <property type="entry name" value="DUF1223"/>
</dbReference>
<accession>A0A2M8IVL9</accession>
<organism evidence="2 3">
    <name type="scientific">Pseudooceanicola lipolyticus</name>
    <dbReference type="NCBI Taxonomy" id="2029104"/>
    <lineage>
        <taxon>Bacteria</taxon>
        <taxon>Pseudomonadati</taxon>
        <taxon>Pseudomonadota</taxon>
        <taxon>Alphaproteobacteria</taxon>
        <taxon>Rhodobacterales</taxon>
        <taxon>Paracoccaceae</taxon>
        <taxon>Pseudooceanicola</taxon>
    </lineage>
</organism>
<sequence length="233" mass="25516">MTRFAAALLVFCAALPALVRAQDNTVVVELFTSQGCSSCPPADALFERLSQRDDVIALALHVDYWDYIGWKDEYAKPGFTKRQKAYAYAAGRRSIYTPQMIVNGEEDLVGVRGMELAELIMTHKLAPQRVRLDLLRDSTVLTIQLAPLAEPLTGPFDVHLVRYDPIRRAHITRGENAGRVIDYSNVAAEWTVLGQWDGASEVEMQADLPGALPAAVLVQKPGPGAIVAAAKTQ</sequence>
<proteinExistence type="predicted"/>
<name>A0A2M8IVL9_9RHOB</name>
<feature type="chain" id="PRO_5014695722" evidence="1">
    <location>
        <begin position="22"/>
        <end position="233"/>
    </location>
</feature>
<dbReference type="PANTHER" id="PTHR36057:SF1">
    <property type="entry name" value="LIPOPROTEIN LIPID ATTACHMENT SITE-LIKE PROTEIN, PUTATIVE (DUF1223)-RELATED"/>
    <property type="match status" value="1"/>
</dbReference>
<dbReference type="PANTHER" id="PTHR36057">
    <property type="match status" value="1"/>
</dbReference>
<reference evidence="2 3" key="1">
    <citation type="journal article" date="2018" name="Int. J. Syst. Evol. Microbiol.">
        <title>Pseudooceanicola lipolyticus sp. nov., a marine alphaproteobacterium, reclassification of Oceanicola flagellatus as Pseudooceanicola flagellatus comb. nov. and emended description of the genus Pseudooceanicola.</title>
        <authorList>
            <person name="Huang M.-M."/>
            <person name="Guo L.-L."/>
            <person name="Wu Y.-H."/>
            <person name="Lai Q.-L."/>
            <person name="Shao Z.-Z."/>
            <person name="Wang C.-S."/>
            <person name="Wu M."/>
            <person name="Xu X.-W."/>
        </authorList>
    </citation>
    <scope>NUCLEOTIDE SEQUENCE [LARGE SCALE GENOMIC DNA]</scope>
    <source>
        <strain evidence="2 3">157</strain>
    </source>
</reference>
<feature type="signal peptide" evidence="1">
    <location>
        <begin position="1"/>
        <end position="21"/>
    </location>
</feature>
<dbReference type="Proteomes" id="UP000231553">
    <property type="component" value="Unassembled WGS sequence"/>
</dbReference>
<gene>
    <name evidence="2" type="ORF">CVM52_21585</name>
</gene>